<feature type="domain" description="Fringe-like glycosyltransferase" evidence="13">
    <location>
        <begin position="176"/>
        <end position="271"/>
    </location>
</feature>
<dbReference type="OrthoDB" id="414175at2759"/>
<dbReference type="RefSeq" id="XP_001270405.1">
    <property type="nucleotide sequence ID" value="XM_001270404.1"/>
</dbReference>
<keyword evidence="6" id="KW-0808">Transferase</keyword>
<evidence type="ECO:0000256" key="8">
    <source>
        <dbReference type="ARBA" id="ARBA00022741"/>
    </source>
</evidence>
<evidence type="ECO:0000256" key="11">
    <source>
        <dbReference type="ARBA" id="ARBA00023136"/>
    </source>
</evidence>
<dbReference type="InterPro" id="IPR003378">
    <property type="entry name" value="Fringe-like_glycosylTrfase"/>
</dbReference>
<dbReference type="Gene3D" id="3.90.550.50">
    <property type="match status" value="1"/>
</dbReference>
<evidence type="ECO:0000256" key="1">
    <source>
        <dbReference type="ARBA" id="ARBA00004606"/>
    </source>
</evidence>
<evidence type="ECO:0000256" key="4">
    <source>
        <dbReference type="ARBA" id="ARBA00012557"/>
    </source>
</evidence>
<dbReference type="AlphaFoldDB" id="A1CN42"/>
<dbReference type="EC" id="2.4.1.122" evidence="4"/>
<dbReference type="PANTHER" id="PTHR23033">
    <property type="entry name" value="BETA1,3-GALACTOSYLTRANSFERASE"/>
    <property type="match status" value="1"/>
</dbReference>
<evidence type="ECO:0000256" key="7">
    <source>
        <dbReference type="ARBA" id="ARBA00022692"/>
    </source>
</evidence>
<dbReference type="PANTHER" id="PTHR23033:SF47">
    <property type="entry name" value="APPLE DOMAIN-CONTAINING PROTEIN-RELATED"/>
    <property type="match status" value="1"/>
</dbReference>
<keyword evidence="8" id="KW-0547">Nucleotide-binding</keyword>
<keyword evidence="10 12" id="KW-1133">Transmembrane helix</keyword>
<keyword evidence="11 12" id="KW-0472">Membrane</keyword>
<dbReference type="VEuPathDB" id="FungiDB:ACLA_099230"/>
<dbReference type="GeneID" id="4702230"/>
<dbReference type="HOGENOM" id="CLU_022549_3_1_1"/>
<keyword evidence="7 12" id="KW-0812">Transmembrane</keyword>
<dbReference type="STRING" id="344612.A1CN42"/>
<dbReference type="GO" id="GO:0000166">
    <property type="term" value="F:nucleotide binding"/>
    <property type="evidence" value="ECO:0007669"/>
    <property type="project" value="UniProtKB-KW"/>
</dbReference>
<protein>
    <recommendedName>
        <fullName evidence="4">N-acetylgalactosaminide beta-1,3-galactosyltransferase</fullName>
        <ecNumber evidence="4">2.4.1.122</ecNumber>
    </recommendedName>
</protein>
<evidence type="ECO:0000256" key="3">
    <source>
        <dbReference type="ARBA" id="ARBA00006462"/>
    </source>
</evidence>
<feature type="transmembrane region" description="Helical" evidence="12">
    <location>
        <begin position="15"/>
        <end position="33"/>
    </location>
</feature>
<keyword evidence="15" id="KW-1185">Reference proteome</keyword>
<evidence type="ECO:0000256" key="6">
    <source>
        <dbReference type="ARBA" id="ARBA00022679"/>
    </source>
</evidence>
<dbReference type="Proteomes" id="UP000006701">
    <property type="component" value="Unassembled WGS sequence"/>
</dbReference>
<proteinExistence type="inferred from homology"/>
<comment type="subcellular location">
    <subcellularLocation>
        <location evidence="1">Membrane</location>
        <topology evidence="1">Single-pass type II membrane protein</topology>
    </subcellularLocation>
</comment>
<keyword evidence="5" id="KW-0328">Glycosyltransferase</keyword>
<comment type="pathway">
    <text evidence="2">Protein modification; protein glycosylation.</text>
</comment>
<name>A1CN42_ASPCL</name>
<dbReference type="KEGG" id="act:ACLA_099230"/>
<reference evidence="14 15" key="1">
    <citation type="journal article" date="2008" name="PLoS Genet.">
        <title>Genomic islands in the pathogenic filamentous fungus Aspergillus fumigatus.</title>
        <authorList>
            <person name="Fedorova N.D."/>
            <person name="Khaldi N."/>
            <person name="Joardar V.S."/>
            <person name="Maiti R."/>
            <person name="Amedeo P."/>
            <person name="Anderson M.J."/>
            <person name="Crabtree J."/>
            <person name="Silva J.C."/>
            <person name="Badger J.H."/>
            <person name="Albarraq A."/>
            <person name="Angiuoli S."/>
            <person name="Bussey H."/>
            <person name="Bowyer P."/>
            <person name="Cotty P.J."/>
            <person name="Dyer P.S."/>
            <person name="Egan A."/>
            <person name="Galens K."/>
            <person name="Fraser-Liggett C.M."/>
            <person name="Haas B.J."/>
            <person name="Inman J.M."/>
            <person name="Kent R."/>
            <person name="Lemieux S."/>
            <person name="Malavazi I."/>
            <person name="Orvis J."/>
            <person name="Roemer T."/>
            <person name="Ronning C.M."/>
            <person name="Sundaram J.P."/>
            <person name="Sutton G."/>
            <person name="Turner G."/>
            <person name="Venter J.C."/>
            <person name="White O.R."/>
            <person name="Whitty B.R."/>
            <person name="Youngman P."/>
            <person name="Wolfe K.H."/>
            <person name="Goldman G.H."/>
            <person name="Wortman J.R."/>
            <person name="Jiang B."/>
            <person name="Denning D.W."/>
            <person name="Nierman W.C."/>
        </authorList>
    </citation>
    <scope>NUCLEOTIDE SEQUENCE [LARGE SCALE GENOMIC DNA]</scope>
    <source>
        <strain evidence="15">ATCC 1007 / CBS 513.65 / DSM 816 / NCTC 3887 / NRRL 1</strain>
    </source>
</reference>
<evidence type="ECO:0000256" key="2">
    <source>
        <dbReference type="ARBA" id="ARBA00004922"/>
    </source>
</evidence>
<evidence type="ECO:0000313" key="14">
    <source>
        <dbReference type="EMBL" id="EAW08979.1"/>
    </source>
</evidence>
<evidence type="ECO:0000256" key="5">
    <source>
        <dbReference type="ARBA" id="ARBA00022676"/>
    </source>
</evidence>
<evidence type="ECO:0000256" key="9">
    <source>
        <dbReference type="ARBA" id="ARBA00022968"/>
    </source>
</evidence>
<dbReference type="EMBL" id="DS027058">
    <property type="protein sequence ID" value="EAW08979.1"/>
    <property type="molecule type" value="Genomic_DNA"/>
</dbReference>
<evidence type="ECO:0000313" key="15">
    <source>
        <dbReference type="Proteomes" id="UP000006701"/>
    </source>
</evidence>
<evidence type="ECO:0000259" key="13">
    <source>
        <dbReference type="Pfam" id="PF02434"/>
    </source>
</evidence>
<dbReference type="Pfam" id="PF02434">
    <property type="entry name" value="Fringe"/>
    <property type="match status" value="1"/>
</dbReference>
<evidence type="ECO:0000256" key="12">
    <source>
        <dbReference type="SAM" id="Phobius"/>
    </source>
</evidence>
<gene>
    <name evidence="14" type="ORF">ACLA_099230</name>
</gene>
<keyword evidence="9" id="KW-0735">Signal-anchor</keyword>
<dbReference type="GO" id="GO:0016020">
    <property type="term" value="C:membrane"/>
    <property type="evidence" value="ECO:0007669"/>
    <property type="project" value="UniProtKB-SubCell"/>
</dbReference>
<dbReference type="GO" id="GO:0016263">
    <property type="term" value="F:glycoprotein-N-acetylgalactosamine 3-beta-galactosyltransferase activity"/>
    <property type="evidence" value="ECO:0007669"/>
    <property type="project" value="UniProtKB-EC"/>
</dbReference>
<organism evidence="14 15">
    <name type="scientific">Aspergillus clavatus (strain ATCC 1007 / CBS 513.65 / DSM 816 / NCTC 3887 / NRRL 1 / QM 1276 / 107)</name>
    <dbReference type="NCBI Taxonomy" id="344612"/>
    <lineage>
        <taxon>Eukaryota</taxon>
        <taxon>Fungi</taxon>
        <taxon>Dikarya</taxon>
        <taxon>Ascomycota</taxon>
        <taxon>Pezizomycotina</taxon>
        <taxon>Eurotiomycetes</taxon>
        <taxon>Eurotiomycetidae</taxon>
        <taxon>Eurotiales</taxon>
        <taxon>Aspergillaceae</taxon>
        <taxon>Aspergillus</taxon>
        <taxon>Aspergillus subgen. Fumigati</taxon>
    </lineage>
</organism>
<comment type="similarity">
    <text evidence="3">Belongs to the glycosyltransferase 31 family. Beta3-Gal-T subfamily.</text>
</comment>
<evidence type="ECO:0000256" key="10">
    <source>
        <dbReference type="ARBA" id="ARBA00022989"/>
    </source>
</evidence>
<sequence length="437" mass="49584">MTLLHPQSRPPSRRIYILSPLLGFLFVYLFFYIETPLHVSSTIATTSSQEPPCPPLPGIEDVLVVLKTGVTEALDKVPVHFQTTLRCIPNAVLFSDYDEVIAGVPAQDVLRSVNESIKRTNPDFNLYNRLRASGRNGLSQNDVSRVPNSPFGMPDNPGWKLDKWKFLPMIDEALQVRDDAKWYVFMEADTYYIWPNLLQWLAQLDPDRPYYLGNQMQIADVIFGHGGSGFVLSREAMHRASKLRARDLDAWDRFTSEQWAGDCVLGKLLHDAGAPLLWSWPMLQSNTPAEFDHFADGYSRKAWCYPPVAYHHVTGDDIRELDKFDQGFFQKKEENSVMLHGDVFRHLVQPHLIPLQDDWDNFSEEEQVVGSLTECKALCIGKPDCLQYSFSTDKCRTSKGVKRGIGRTGVTSGWITGRIDAVAQELGSCETPRWITL</sequence>
<dbReference type="eggNOG" id="KOG2246">
    <property type="taxonomic scope" value="Eukaryota"/>
</dbReference>
<dbReference type="OMA" id="MLWRVDA"/>
<dbReference type="InterPro" id="IPR026050">
    <property type="entry name" value="C1GALT1/C1GALT1_chp1"/>
</dbReference>
<accession>A1CN42</accession>